<organism evidence="2 3">
    <name type="scientific">Alkalibaculum bacchi</name>
    <dbReference type="NCBI Taxonomy" id="645887"/>
    <lineage>
        <taxon>Bacteria</taxon>
        <taxon>Bacillati</taxon>
        <taxon>Bacillota</taxon>
        <taxon>Clostridia</taxon>
        <taxon>Eubacteriales</taxon>
        <taxon>Eubacteriaceae</taxon>
        <taxon>Alkalibaculum</taxon>
    </lineage>
</organism>
<sequence length="100" mass="11072">MNNILLPVAMMALITYGIRFLPLGLFTKKITSPFIKSFLYYIPYAVLGAMTFPSILYSTENMYFSLGGTLVAILLAYFEKSLLTVAISAVMTVLVLGLLF</sequence>
<dbReference type="Pfam" id="PF05437">
    <property type="entry name" value="AzlD"/>
    <property type="match status" value="1"/>
</dbReference>
<protein>
    <submittedName>
        <fullName evidence="2">Branched-subunit amino acid transport protein</fullName>
    </submittedName>
</protein>
<dbReference type="AlphaFoldDB" id="A0A366IBV6"/>
<keyword evidence="1" id="KW-0812">Transmembrane</keyword>
<dbReference type="EMBL" id="QNRX01000006">
    <property type="protein sequence ID" value="RBP65972.1"/>
    <property type="molecule type" value="Genomic_DNA"/>
</dbReference>
<proteinExistence type="predicted"/>
<gene>
    <name evidence="2" type="ORF">DES36_10683</name>
</gene>
<accession>A0A366IBV6</accession>
<dbReference type="InterPro" id="IPR008407">
    <property type="entry name" value="Brnchd-chn_aa_trnsp_AzlD"/>
</dbReference>
<dbReference type="RefSeq" id="WP_278278695.1">
    <property type="nucleotide sequence ID" value="NZ_CALNCS010000250.1"/>
</dbReference>
<keyword evidence="1" id="KW-0472">Membrane</keyword>
<evidence type="ECO:0000256" key="1">
    <source>
        <dbReference type="SAM" id="Phobius"/>
    </source>
</evidence>
<feature type="transmembrane region" description="Helical" evidence="1">
    <location>
        <begin position="38"/>
        <end position="56"/>
    </location>
</feature>
<evidence type="ECO:0000313" key="2">
    <source>
        <dbReference type="EMBL" id="RBP65972.1"/>
    </source>
</evidence>
<keyword evidence="1" id="KW-1133">Transmembrane helix</keyword>
<dbReference type="Proteomes" id="UP000253490">
    <property type="component" value="Unassembled WGS sequence"/>
</dbReference>
<keyword evidence="3" id="KW-1185">Reference proteome</keyword>
<evidence type="ECO:0000313" key="3">
    <source>
        <dbReference type="Proteomes" id="UP000253490"/>
    </source>
</evidence>
<feature type="transmembrane region" description="Helical" evidence="1">
    <location>
        <begin position="83"/>
        <end position="99"/>
    </location>
</feature>
<feature type="transmembrane region" description="Helical" evidence="1">
    <location>
        <begin position="6"/>
        <end position="26"/>
    </location>
</feature>
<name>A0A366IBV6_9FIRM</name>
<comment type="caution">
    <text evidence="2">The sequence shown here is derived from an EMBL/GenBank/DDBJ whole genome shotgun (WGS) entry which is preliminary data.</text>
</comment>
<reference evidence="2 3" key="1">
    <citation type="submission" date="2018-06" db="EMBL/GenBank/DDBJ databases">
        <title>Genomic Encyclopedia of Type Strains, Phase IV (KMG-IV): sequencing the most valuable type-strain genomes for metagenomic binning, comparative biology and taxonomic classification.</title>
        <authorList>
            <person name="Goeker M."/>
        </authorList>
    </citation>
    <scope>NUCLEOTIDE SEQUENCE [LARGE SCALE GENOMIC DNA]</scope>
    <source>
        <strain evidence="2 3">DSM 22112</strain>
    </source>
</reference>